<evidence type="ECO:0000256" key="2">
    <source>
        <dbReference type="ARBA" id="ARBA00022559"/>
    </source>
</evidence>
<dbReference type="Pfam" id="PF04261">
    <property type="entry name" value="Dyp_perox_N"/>
    <property type="match status" value="1"/>
</dbReference>
<dbReference type="STRING" id="268505.A0A2A9PF14"/>
<evidence type="ECO:0000259" key="9">
    <source>
        <dbReference type="Pfam" id="PF20628"/>
    </source>
</evidence>
<evidence type="ECO:0000256" key="1">
    <source>
        <dbReference type="ARBA" id="ARBA00001970"/>
    </source>
</evidence>
<evidence type="ECO:0000256" key="7">
    <source>
        <dbReference type="SAM" id="MobiDB-lite"/>
    </source>
</evidence>
<dbReference type="InterPro" id="IPR048328">
    <property type="entry name" value="Dyp_perox_C"/>
</dbReference>
<gene>
    <name evidence="10" type="ORF">XA68_12262</name>
</gene>
<dbReference type="GO" id="GO:0005829">
    <property type="term" value="C:cytosol"/>
    <property type="evidence" value="ECO:0007669"/>
    <property type="project" value="TreeGrafter"/>
</dbReference>
<evidence type="ECO:0000256" key="5">
    <source>
        <dbReference type="ARBA" id="ARBA00023004"/>
    </source>
</evidence>
<keyword evidence="4" id="KW-0560">Oxidoreductase</keyword>
<dbReference type="SUPFAM" id="SSF54909">
    <property type="entry name" value="Dimeric alpha+beta barrel"/>
    <property type="match status" value="1"/>
</dbReference>
<dbReference type="InterPro" id="IPR006314">
    <property type="entry name" value="Dyp_peroxidase"/>
</dbReference>
<evidence type="ECO:0000313" key="10">
    <source>
        <dbReference type="EMBL" id="PFH59502.1"/>
    </source>
</evidence>
<dbReference type="InterPro" id="IPR048327">
    <property type="entry name" value="Dyp_perox_N"/>
</dbReference>
<keyword evidence="11" id="KW-1185">Reference proteome</keyword>
<dbReference type="GO" id="GO:0004601">
    <property type="term" value="F:peroxidase activity"/>
    <property type="evidence" value="ECO:0007669"/>
    <property type="project" value="UniProtKB-KW"/>
</dbReference>
<dbReference type="PROSITE" id="PS51404">
    <property type="entry name" value="DYP_PEROXIDASE"/>
    <property type="match status" value="1"/>
</dbReference>
<keyword evidence="5" id="KW-0408">Iron</keyword>
<name>A0A2A9PF14_OPHUN</name>
<accession>A0A2A9PF14</accession>
<dbReference type="GO" id="GO:0046872">
    <property type="term" value="F:metal ion binding"/>
    <property type="evidence" value="ECO:0007669"/>
    <property type="project" value="UniProtKB-KW"/>
</dbReference>
<evidence type="ECO:0000256" key="4">
    <source>
        <dbReference type="ARBA" id="ARBA00023002"/>
    </source>
</evidence>
<dbReference type="InterPro" id="IPR011008">
    <property type="entry name" value="Dimeric_a/b-barrel"/>
</dbReference>
<evidence type="ECO:0000313" key="11">
    <source>
        <dbReference type="Proteomes" id="UP000037136"/>
    </source>
</evidence>
<evidence type="ECO:0008006" key="12">
    <source>
        <dbReference type="Google" id="ProtNLM"/>
    </source>
</evidence>
<dbReference type="NCBIfam" id="TIGR01413">
    <property type="entry name" value="Dyp_perox_fam"/>
    <property type="match status" value="1"/>
</dbReference>
<reference evidence="10 11" key="1">
    <citation type="journal article" date="2015" name="BMC Genomics">
        <title>Gene expression during zombie ant biting behavior reflects the complexity underlying fungal parasitic behavioral manipulation.</title>
        <authorList>
            <person name="de Bekker C."/>
            <person name="Ohm R.A."/>
            <person name="Loreto R.G."/>
            <person name="Sebastian A."/>
            <person name="Albert I."/>
            <person name="Merrow M."/>
            <person name="Brachmann A."/>
            <person name="Hughes D.P."/>
        </authorList>
    </citation>
    <scope>NUCLEOTIDE SEQUENCE [LARGE SCALE GENOMIC DNA]</scope>
    <source>
        <strain evidence="10 11">SC16a</strain>
    </source>
</reference>
<keyword evidence="2" id="KW-0575">Peroxidase</keyword>
<organism evidence="10 11">
    <name type="scientific">Ophiocordyceps unilateralis</name>
    <name type="common">Zombie-ant fungus</name>
    <name type="synonym">Torrubia unilateralis</name>
    <dbReference type="NCBI Taxonomy" id="268505"/>
    <lineage>
        <taxon>Eukaryota</taxon>
        <taxon>Fungi</taxon>
        <taxon>Dikarya</taxon>
        <taxon>Ascomycota</taxon>
        <taxon>Pezizomycotina</taxon>
        <taxon>Sordariomycetes</taxon>
        <taxon>Hypocreomycetidae</taxon>
        <taxon>Hypocreales</taxon>
        <taxon>Ophiocordycipitaceae</taxon>
        <taxon>Ophiocordyceps</taxon>
    </lineage>
</organism>
<dbReference type="GO" id="GO:0020037">
    <property type="term" value="F:heme binding"/>
    <property type="evidence" value="ECO:0007669"/>
    <property type="project" value="InterPro"/>
</dbReference>
<dbReference type="OrthoDB" id="76259at2759"/>
<evidence type="ECO:0000256" key="3">
    <source>
        <dbReference type="ARBA" id="ARBA00022723"/>
    </source>
</evidence>
<comment type="cofactor">
    <cofactor evidence="1">
        <name>heme b</name>
        <dbReference type="ChEBI" id="CHEBI:60344"/>
    </cofactor>
</comment>
<evidence type="ECO:0000259" key="8">
    <source>
        <dbReference type="Pfam" id="PF04261"/>
    </source>
</evidence>
<comment type="caution">
    <text evidence="10">The sequence shown here is derived from an EMBL/GenBank/DDBJ whole genome shotgun (WGS) entry which is preliminary data.</text>
</comment>
<feature type="domain" description="Dyp-type peroxidase N-terminal" evidence="8">
    <location>
        <begin position="75"/>
        <end position="204"/>
    </location>
</feature>
<feature type="region of interest" description="Disordered" evidence="7">
    <location>
        <begin position="54"/>
        <end position="74"/>
    </location>
</feature>
<protein>
    <recommendedName>
        <fullName evidence="12">Dyp-type peroxidase</fullName>
    </recommendedName>
</protein>
<sequence>MEVPIRACNRALIIVFRPTPSATLARRYRLDPQHHRLLSRPLLRYPASGATRRTFSTRTAPAMSPPGAAPRAQAVDGPLTQSAAFLVLSVLPGAEAAGTVRSALAGIEGLAKTVSFRDAGTSFSVTVGIGSEAWDRLTGGAARPAELHPFRPVAGQTHTAVSTAGDVLVHIRSDRRDLCFEFERQLMKRLDGAVRVDDQTVGFRYFDQRDLLGFVDGTANPVGPARPASTLVTAAEDEAAVSGSYVVVQKYLHDMAAWDRLPAEKQEAIVGRTKMDNVELDDAAADEQKSHKTLATVEDDQGVEHDILRDNMPFGAPGSGEFGTYFIGYSSRLWVMERMLDRMFIGDPPGKHDRILDYSKPVTGTVFFVPSAGFLANLDGGDD</sequence>
<dbReference type="Proteomes" id="UP000037136">
    <property type="component" value="Unassembled WGS sequence"/>
</dbReference>
<evidence type="ECO:0000256" key="6">
    <source>
        <dbReference type="ARBA" id="ARBA00025737"/>
    </source>
</evidence>
<dbReference type="PANTHER" id="PTHR30521">
    <property type="entry name" value="DEFERROCHELATASE/PEROXIDASE"/>
    <property type="match status" value="1"/>
</dbReference>
<dbReference type="PANTHER" id="PTHR30521:SF0">
    <property type="entry name" value="DYP-TYPE PEROXIDASE FAMILY PROTEIN"/>
    <property type="match status" value="1"/>
</dbReference>
<feature type="domain" description="Dyp-type peroxidase C-terminal" evidence="9">
    <location>
        <begin position="207"/>
        <end position="372"/>
    </location>
</feature>
<reference evidence="10 11" key="2">
    <citation type="journal article" date="2017" name="Sci. Rep.">
        <title>Ant-infecting Ophiocordyceps genomes reveal a high diversity of potential behavioral manipulation genes and a possible major role for enterotoxins.</title>
        <authorList>
            <person name="de Bekker C."/>
            <person name="Ohm R.A."/>
            <person name="Evans H.C."/>
            <person name="Brachmann A."/>
            <person name="Hughes D.P."/>
        </authorList>
    </citation>
    <scope>NUCLEOTIDE SEQUENCE [LARGE SCALE GENOMIC DNA]</scope>
    <source>
        <strain evidence="10 11">SC16a</strain>
    </source>
</reference>
<dbReference type="EMBL" id="LAZP02000194">
    <property type="protein sequence ID" value="PFH59502.1"/>
    <property type="molecule type" value="Genomic_DNA"/>
</dbReference>
<keyword evidence="3" id="KW-0479">Metal-binding</keyword>
<proteinExistence type="inferred from homology"/>
<dbReference type="AlphaFoldDB" id="A0A2A9PF14"/>
<dbReference type="Pfam" id="PF20628">
    <property type="entry name" value="Dyp_perox_C"/>
    <property type="match status" value="1"/>
</dbReference>
<comment type="similarity">
    <text evidence="6">Belongs to the DyP-type peroxidase family.</text>
</comment>